<keyword evidence="1" id="KW-0697">Rotamase</keyword>
<dbReference type="GO" id="GO:0005737">
    <property type="term" value="C:cytoplasm"/>
    <property type="evidence" value="ECO:0007669"/>
    <property type="project" value="TreeGrafter"/>
</dbReference>
<evidence type="ECO:0000256" key="1">
    <source>
        <dbReference type="RuleBase" id="RU363019"/>
    </source>
</evidence>
<proteinExistence type="inferred from homology"/>
<comment type="similarity">
    <text evidence="1">Belongs to the cyclophilin-type PPIase family.</text>
</comment>
<dbReference type="Pfam" id="PF00160">
    <property type="entry name" value="Pro_isomerase"/>
    <property type="match status" value="1"/>
</dbReference>
<protein>
    <recommendedName>
        <fullName evidence="1">Peptidyl-prolyl cis-trans isomerase</fullName>
        <shortName evidence="1">PPIase</shortName>
        <ecNumber evidence="1">5.2.1.8</ecNumber>
    </recommendedName>
</protein>
<dbReference type="CDD" id="cd00317">
    <property type="entry name" value="cyclophilin"/>
    <property type="match status" value="1"/>
</dbReference>
<comment type="catalytic activity">
    <reaction evidence="1">
        <text>[protein]-peptidylproline (omega=180) = [protein]-peptidylproline (omega=0)</text>
        <dbReference type="Rhea" id="RHEA:16237"/>
        <dbReference type="Rhea" id="RHEA-COMP:10747"/>
        <dbReference type="Rhea" id="RHEA-COMP:10748"/>
        <dbReference type="ChEBI" id="CHEBI:83833"/>
        <dbReference type="ChEBI" id="CHEBI:83834"/>
        <dbReference type="EC" id="5.2.1.8"/>
    </reaction>
</comment>
<dbReference type="SUPFAM" id="SSF50891">
    <property type="entry name" value="Cyclophilin-like"/>
    <property type="match status" value="1"/>
</dbReference>
<dbReference type="AlphaFoldDB" id="A0A183SPT5"/>
<dbReference type="InterPro" id="IPR002130">
    <property type="entry name" value="Cyclophilin-type_PPIase_dom"/>
</dbReference>
<evidence type="ECO:0000259" key="2">
    <source>
        <dbReference type="PROSITE" id="PS50072"/>
    </source>
</evidence>
<dbReference type="EC" id="5.2.1.8" evidence="1"/>
<dbReference type="PROSITE" id="PS50072">
    <property type="entry name" value="CSA_PPIASE_2"/>
    <property type="match status" value="1"/>
</dbReference>
<dbReference type="PANTHER" id="PTHR11071">
    <property type="entry name" value="PEPTIDYL-PROLYL CIS-TRANS ISOMERASE"/>
    <property type="match status" value="1"/>
</dbReference>
<reference evidence="3" key="1">
    <citation type="submission" date="2016-06" db="UniProtKB">
        <authorList>
            <consortium name="WormBaseParasite"/>
        </authorList>
    </citation>
    <scope>IDENTIFICATION</scope>
</reference>
<organism evidence="3">
    <name type="scientific">Schistocephalus solidus</name>
    <name type="common">Tapeworm</name>
    <dbReference type="NCBI Taxonomy" id="70667"/>
    <lineage>
        <taxon>Eukaryota</taxon>
        <taxon>Metazoa</taxon>
        <taxon>Spiralia</taxon>
        <taxon>Lophotrochozoa</taxon>
        <taxon>Platyhelminthes</taxon>
        <taxon>Cestoda</taxon>
        <taxon>Eucestoda</taxon>
        <taxon>Diphyllobothriidea</taxon>
        <taxon>Diphyllobothriidae</taxon>
        <taxon>Schistocephalus</taxon>
    </lineage>
</organism>
<dbReference type="GO" id="GO:0003755">
    <property type="term" value="F:peptidyl-prolyl cis-trans isomerase activity"/>
    <property type="evidence" value="ECO:0007669"/>
    <property type="project" value="UniProtKB-UniRule"/>
</dbReference>
<accession>A0A183SPT5</accession>
<evidence type="ECO:0000313" key="3">
    <source>
        <dbReference type="WBParaSite" id="SSLN_0000643001-mRNA-1"/>
    </source>
</evidence>
<name>A0A183SPT5_SCHSO</name>
<dbReference type="PANTHER" id="PTHR11071:SF561">
    <property type="entry name" value="PEPTIDYL-PROLYL CIS-TRANS ISOMERASE D-RELATED"/>
    <property type="match status" value="1"/>
</dbReference>
<sequence>LLKDLHETLPKVFDEPKIKGVYEFEWIEFLNSKKKELKGEYWAFDGVVICFCDKKPIGNCDALRDWALKNYGLDEYRPYTFYEMLAHDAYRDELVRRDVSHYESLINLLPKTCQNFASLCRSDLSPVPKNEIEVYTMAYKDTIFHRLVPEGWIQGGDENFSVKHDKRGILSMANKGRHTNASQFFITFKPSRWMDFRYVAFGPTNITQSEMFLYFRHVLEGWNTLEAMEHVPTVNERPVQEIKIAEVKVLAGKDIHEKLR</sequence>
<dbReference type="WBParaSite" id="SSLN_0000643001-mRNA-1">
    <property type="protein sequence ID" value="SSLN_0000643001-mRNA-1"/>
    <property type="gene ID" value="SSLN_0000643001"/>
</dbReference>
<dbReference type="InterPro" id="IPR029000">
    <property type="entry name" value="Cyclophilin-like_dom_sf"/>
</dbReference>
<dbReference type="PRINTS" id="PR00153">
    <property type="entry name" value="CSAPPISMRASE"/>
</dbReference>
<dbReference type="Gene3D" id="2.40.100.10">
    <property type="entry name" value="Cyclophilin-like"/>
    <property type="match status" value="2"/>
</dbReference>
<keyword evidence="1" id="KW-0413">Isomerase</keyword>
<feature type="domain" description="PPIase cyclophilin-type" evidence="2">
    <location>
        <begin position="107"/>
        <end position="249"/>
    </location>
</feature>
<comment type="function">
    <text evidence="1">PPIases accelerate the folding of proteins. It catalyzes the cis-trans isomerization of proline imidic peptide bonds in oligopeptides.</text>
</comment>